<keyword evidence="9" id="KW-0378">Hydrolase</keyword>
<dbReference type="GO" id="GO:0004181">
    <property type="term" value="F:metallocarboxypeptidase activity"/>
    <property type="evidence" value="ECO:0007669"/>
    <property type="project" value="InterPro"/>
</dbReference>
<dbReference type="Pfam" id="PF00246">
    <property type="entry name" value="Peptidase_M14"/>
    <property type="match status" value="2"/>
</dbReference>
<evidence type="ECO:0000256" key="13">
    <source>
        <dbReference type="ARBA" id="ARBA00057299"/>
    </source>
</evidence>
<dbReference type="InterPro" id="IPR000834">
    <property type="entry name" value="Peptidase_M14"/>
</dbReference>
<dbReference type="SUPFAM" id="SSF53187">
    <property type="entry name" value="Zn-dependent exopeptidases"/>
    <property type="match status" value="2"/>
</dbReference>
<keyword evidence="5" id="KW-0121">Carboxypeptidase</keyword>
<dbReference type="InterPro" id="IPR057246">
    <property type="entry name" value="CARBOXYPEPT_ZN_1"/>
</dbReference>
<evidence type="ECO:0000256" key="10">
    <source>
        <dbReference type="ARBA" id="ARBA00022833"/>
    </source>
</evidence>
<keyword evidence="10" id="KW-0862">Zinc</keyword>
<feature type="domain" description="Peptidase M14" evidence="16">
    <location>
        <begin position="121"/>
        <end position="419"/>
    </location>
</feature>
<evidence type="ECO:0000256" key="1">
    <source>
        <dbReference type="ARBA" id="ARBA00001947"/>
    </source>
</evidence>
<dbReference type="SMART" id="SM00631">
    <property type="entry name" value="Zn_pept"/>
    <property type="match status" value="2"/>
</dbReference>
<keyword evidence="7" id="KW-0479">Metal-binding</keyword>
<comment type="similarity">
    <text evidence="3 14">Belongs to the peptidase M14 family.</text>
</comment>
<dbReference type="FunFam" id="3.40.630.10:FF:000040">
    <property type="entry name" value="zinc carboxypeptidase"/>
    <property type="match status" value="1"/>
</dbReference>
<dbReference type="SUPFAM" id="SSF54897">
    <property type="entry name" value="Protease propeptides/inhibitors"/>
    <property type="match status" value="2"/>
</dbReference>
<keyword evidence="18" id="KW-1185">Reference proteome</keyword>
<evidence type="ECO:0000256" key="4">
    <source>
        <dbReference type="ARBA" id="ARBA00022525"/>
    </source>
</evidence>
<evidence type="ECO:0000256" key="6">
    <source>
        <dbReference type="ARBA" id="ARBA00022670"/>
    </source>
</evidence>
<evidence type="ECO:0000259" key="16">
    <source>
        <dbReference type="PROSITE" id="PS52035"/>
    </source>
</evidence>
<dbReference type="PROSITE" id="PS52035">
    <property type="entry name" value="PEPTIDASE_M14"/>
    <property type="match status" value="2"/>
</dbReference>
<dbReference type="InterPro" id="IPR003146">
    <property type="entry name" value="M14A_act_pep"/>
</dbReference>
<proteinExistence type="inferred from homology"/>
<evidence type="ECO:0000313" key="17">
    <source>
        <dbReference type="EMBL" id="CAG9559453.1"/>
    </source>
</evidence>
<comment type="function">
    <text evidence="13">Involved in the digestion of the blood meal.</text>
</comment>
<dbReference type="GO" id="GO:0006508">
    <property type="term" value="P:proteolysis"/>
    <property type="evidence" value="ECO:0007669"/>
    <property type="project" value="UniProtKB-KW"/>
</dbReference>
<feature type="domain" description="Peptidase M14" evidence="16">
    <location>
        <begin position="514"/>
        <end position="800"/>
    </location>
</feature>
<name>A0A8J2QEG2_9NEOP</name>
<dbReference type="Gene3D" id="3.40.630.10">
    <property type="entry name" value="Zn peptidases"/>
    <property type="match status" value="2"/>
</dbReference>
<evidence type="ECO:0000256" key="15">
    <source>
        <dbReference type="SAM" id="SignalP"/>
    </source>
</evidence>
<feature type="chain" id="PRO_5035150249" evidence="15">
    <location>
        <begin position="18"/>
        <end position="809"/>
    </location>
</feature>
<comment type="caution">
    <text evidence="17">The sequence shown here is derived from an EMBL/GenBank/DDBJ whole genome shotgun (WGS) entry which is preliminary data.</text>
</comment>
<reference evidence="17" key="1">
    <citation type="submission" date="2021-09" db="EMBL/GenBank/DDBJ databases">
        <authorList>
            <person name="Martin H S."/>
        </authorList>
    </citation>
    <scope>NUCLEOTIDE SEQUENCE</scope>
</reference>
<keyword evidence="6" id="KW-0645">Protease</keyword>
<feature type="active site" description="Proton donor/acceptor" evidence="14">
    <location>
        <position position="767"/>
    </location>
</feature>
<dbReference type="Proteomes" id="UP000789524">
    <property type="component" value="Unassembled WGS sequence"/>
</dbReference>
<gene>
    <name evidence="17" type="ORF">DCHRY22_LOCUS1320</name>
</gene>
<keyword evidence="11" id="KW-0482">Metalloprotease</keyword>
<evidence type="ECO:0000256" key="9">
    <source>
        <dbReference type="ARBA" id="ARBA00022801"/>
    </source>
</evidence>
<feature type="signal peptide" evidence="15">
    <location>
        <begin position="1"/>
        <end position="17"/>
    </location>
</feature>
<evidence type="ECO:0000256" key="12">
    <source>
        <dbReference type="ARBA" id="ARBA00023157"/>
    </source>
</evidence>
<keyword evidence="8 15" id="KW-0732">Signal</keyword>
<dbReference type="Gene3D" id="3.30.70.340">
    <property type="entry name" value="Metallocarboxypeptidase-like"/>
    <property type="match status" value="2"/>
</dbReference>
<dbReference type="PRINTS" id="PR00765">
    <property type="entry name" value="CRBOXYPTASEA"/>
</dbReference>
<dbReference type="Pfam" id="PF02244">
    <property type="entry name" value="Propep_M14"/>
    <property type="match status" value="2"/>
</dbReference>
<accession>A0A8J2QEG2</accession>
<keyword evidence="12" id="KW-1015">Disulfide bond</keyword>
<dbReference type="AlphaFoldDB" id="A0A8J2QEG2"/>
<evidence type="ECO:0000313" key="18">
    <source>
        <dbReference type="Proteomes" id="UP000789524"/>
    </source>
</evidence>
<dbReference type="InterPro" id="IPR036990">
    <property type="entry name" value="M14A-like_propep"/>
</dbReference>
<dbReference type="PANTHER" id="PTHR11705:SF140">
    <property type="entry name" value="FI02848P-RELATED"/>
    <property type="match status" value="1"/>
</dbReference>
<dbReference type="EMBL" id="CAKASE010000043">
    <property type="protein sequence ID" value="CAG9559453.1"/>
    <property type="molecule type" value="Genomic_DNA"/>
</dbReference>
<evidence type="ECO:0000256" key="14">
    <source>
        <dbReference type="PROSITE-ProRule" id="PRU01379"/>
    </source>
</evidence>
<evidence type="ECO:0000256" key="8">
    <source>
        <dbReference type="ARBA" id="ARBA00022729"/>
    </source>
</evidence>
<evidence type="ECO:0000256" key="3">
    <source>
        <dbReference type="ARBA" id="ARBA00005988"/>
    </source>
</evidence>
<evidence type="ECO:0000256" key="7">
    <source>
        <dbReference type="ARBA" id="ARBA00022723"/>
    </source>
</evidence>
<evidence type="ECO:0000256" key="2">
    <source>
        <dbReference type="ARBA" id="ARBA00004613"/>
    </source>
</evidence>
<dbReference type="OrthoDB" id="3626597at2759"/>
<keyword evidence="4" id="KW-0964">Secreted</keyword>
<dbReference type="FunFam" id="3.40.630.10:FF:000084">
    <property type="entry name" value="Carboxypeptidase B2"/>
    <property type="match status" value="1"/>
</dbReference>
<feature type="active site" description="Proton donor/acceptor" evidence="14">
    <location>
        <position position="386"/>
    </location>
</feature>
<dbReference type="GO" id="GO:0005615">
    <property type="term" value="C:extracellular space"/>
    <property type="evidence" value="ECO:0007669"/>
    <property type="project" value="TreeGrafter"/>
</dbReference>
<evidence type="ECO:0000256" key="5">
    <source>
        <dbReference type="ARBA" id="ARBA00022645"/>
    </source>
</evidence>
<comment type="subcellular location">
    <subcellularLocation>
        <location evidence="2">Secreted</location>
    </subcellularLocation>
</comment>
<evidence type="ECO:0000256" key="11">
    <source>
        <dbReference type="ARBA" id="ARBA00023049"/>
    </source>
</evidence>
<protein>
    <submittedName>
        <fullName evidence="17">(African queen) hypothetical protein</fullName>
    </submittedName>
</protein>
<comment type="cofactor">
    <cofactor evidence="1">
        <name>Zn(2+)</name>
        <dbReference type="ChEBI" id="CHEBI:29105"/>
    </cofactor>
</comment>
<sequence length="809" mass="92465">MRVLVCLFLGLVASTIAGNHDKYSGYTVYGVHTNDQLHQKVLSDLQKDLDLDIWRHGVPKARDALVMVSPENRLEFLKILEENNMHHYIHLNDVARSLKQRDDEFLRWKLSRGSELSLFEDYPRYGDIIDYMERIARNNSSIVTVVNAGNSFEGRPVKYLKISTTNFTDTSKPIYFLEATMHAREWVTTQAALYTIHRLIEDLKTEDMDLIQGIDWIIFPVVNPDGYEYSHTTDRMWRKTRSFNATISATCYGVDPNRNFDIEFNTVSVSSDPCSSIYPGHEAFSEPETRYVRDILLEYKNRIQVFMDTHSYGNYIVYGFDNGTLPQNALHIHQVGALMGAAIDTLKLQKAPFYIVGNSMYVFYAVSGSGQDYAQAVGVGFSYTIELPGYEYDFRVPPSYINQINTETWEGIAASARAARSYIVYGVKLEDQVDQEVFYGLQSGLDLDLWEYGVPKVKDALVMVSPDKRKRFLDTLDRNNIKHYLHLSDVAKALEDNDDDLSSWGRDSSRVFEKYARYAEIDAYLEEVARTYPQIATLVNAGLSFEGRAVKYLKISTSNFTDPSKPVYFIDATMHAREWITTPPALFTIHRLVEDLREQDRDLLEEIDWIVMPLERLWRRTRSFNITRHPECYGVDANRNFDIDFHGLGSSTDPCSNTFRGHEPFSEPETGYVRDVILEHIDRMQVYLNVHSHGNLILYGYGNRTLPSNVVPLHQVGAVMGAAIDHNKLLEAPYYVVGNSALVLYISSGSAQDYGQAVGVPFSYTLELPGMGYGFQIPVRYVNQVNMETWEGIAASARIAKIYYRARNQ</sequence>
<dbReference type="GO" id="GO:0008270">
    <property type="term" value="F:zinc ion binding"/>
    <property type="evidence" value="ECO:0007669"/>
    <property type="project" value="InterPro"/>
</dbReference>
<dbReference type="PROSITE" id="PS00132">
    <property type="entry name" value="CARBOXYPEPT_ZN_1"/>
    <property type="match status" value="2"/>
</dbReference>
<organism evidence="17 18">
    <name type="scientific">Danaus chrysippus</name>
    <name type="common">African queen</name>
    <dbReference type="NCBI Taxonomy" id="151541"/>
    <lineage>
        <taxon>Eukaryota</taxon>
        <taxon>Metazoa</taxon>
        <taxon>Ecdysozoa</taxon>
        <taxon>Arthropoda</taxon>
        <taxon>Hexapoda</taxon>
        <taxon>Insecta</taxon>
        <taxon>Pterygota</taxon>
        <taxon>Neoptera</taxon>
        <taxon>Endopterygota</taxon>
        <taxon>Lepidoptera</taxon>
        <taxon>Glossata</taxon>
        <taxon>Ditrysia</taxon>
        <taxon>Papilionoidea</taxon>
        <taxon>Nymphalidae</taxon>
        <taxon>Danainae</taxon>
        <taxon>Danaini</taxon>
        <taxon>Danaina</taxon>
        <taxon>Danaus</taxon>
        <taxon>Anosia</taxon>
    </lineage>
</organism>
<dbReference type="PANTHER" id="PTHR11705">
    <property type="entry name" value="PROTEASE FAMILY M14 CARBOXYPEPTIDASE A,B"/>
    <property type="match status" value="1"/>
</dbReference>